<feature type="chain" id="PRO_5038980202" evidence="1">
    <location>
        <begin position="22"/>
        <end position="176"/>
    </location>
</feature>
<dbReference type="OrthoDB" id="2635875at2"/>
<evidence type="ECO:0000313" key="3">
    <source>
        <dbReference type="Proteomes" id="UP000187439"/>
    </source>
</evidence>
<reference evidence="2 3" key="1">
    <citation type="submission" date="2016-10" db="EMBL/GenBank/DDBJ databases">
        <title>Paenibacillus species isolates.</title>
        <authorList>
            <person name="Beno S.M."/>
        </authorList>
    </citation>
    <scope>NUCLEOTIDE SEQUENCE [LARGE SCALE GENOMIC DNA]</scope>
    <source>
        <strain evidence="2 3">FSL H7-0710</strain>
    </source>
</reference>
<protein>
    <submittedName>
        <fullName evidence="2">Uncharacterized protein</fullName>
    </submittedName>
</protein>
<dbReference type="AlphaFoldDB" id="A0A1R0XQK4"/>
<name>A0A1R0XQK4_9BACL</name>
<evidence type="ECO:0000256" key="1">
    <source>
        <dbReference type="SAM" id="SignalP"/>
    </source>
</evidence>
<feature type="signal peptide" evidence="1">
    <location>
        <begin position="1"/>
        <end position="21"/>
    </location>
</feature>
<gene>
    <name evidence="2" type="ORF">BSK52_22390</name>
</gene>
<proteinExistence type="predicted"/>
<keyword evidence="1" id="KW-0732">Signal</keyword>
<sequence>MRKEYLLTLSLVFLFIFPACDREQASDTVIKEVTVTSKGRVIQSIVMPLEKNTDLEEASASFQSLTADRDVSIPYVKLGEIIQIEFSDTAPDSYNLTEYILRDDGTFKYKKETATPVTVEFEDKTATFKLDSNMASFLSSDSKDYEAGATIRGFRLTGEWVDQTKEITFVVRTDAK</sequence>
<evidence type="ECO:0000313" key="2">
    <source>
        <dbReference type="EMBL" id="OMD37222.1"/>
    </source>
</evidence>
<accession>A0A1R0XQK4</accession>
<dbReference type="RefSeq" id="WP_076120733.1">
    <property type="nucleotide sequence ID" value="NZ_MPTC01000024.1"/>
</dbReference>
<dbReference type="Proteomes" id="UP000187439">
    <property type="component" value="Unassembled WGS sequence"/>
</dbReference>
<dbReference type="EMBL" id="MPTC01000024">
    <property type="protein sequence ID" value="OMD37222.1"/>
    <property type="molecule type" value="Genomic_DNA"/>
</dbReference>
<organism evidence="2 3">
    <name type="scientific">Paenibacillus odorifer</name>
    <dbReference type="NCBI Taxonomy" id="189426"/>
    <lineage>
        <taxon>Bacteria</taxon>
        <taxon>Bacillati</taxon>
        <taxon>Bacillota</taxon>
        <taxon>Bacilli</taxon>
        <taxon>Bacillales</taxon>
        <taxon>Paenibacillaceae</taxon>
        <taxon>Paenibacillus</taxon>
    </lineage>
</organism>
<comment type="caution">
    <text evidence="2">The sequence shown here is derived from an EMBL/GenBank/DDBJ whole genome shotgun (WGS) entry which is preliminary data.</text>
</comment>